<evidence type="ECO:0000256" key="1">
    <source>
        <dbReference type="SAM" id="MobiDB-lite"/>
    </source>
</evidence>
<proteinExistence type="predicted"/>
<dbReference type="AlphaFoldDB" id="A0A067MMN0"/>
<feature type="region of interest" description="Disordered" evidence="1">
    <location>
        <begin position="152"/>
        <end position="231"/>
    </location>
</feature>
<feature type="compositionally biased region" description="Polar residues" evidence="1">
    <location>
        <begin position="220"/>
        <end position="231"/>
    </location>
</feature>
<gene>
    <name evidence="2" type="ORF">BOTBODRAFT_278463</name>
</gene>
<keyword evidence="3" id="KW-1185">Reference proteome</keyword>
<dbReference type="InParanoid" id="A0A067MMN0"/>
<feature type="region of interest" description="Disordered" evidence="1">
    <location>
        <begin position="1"/>
        <end position="101"/>
    </location>
</feature>
<evidence type="ECO:0000313" key="2">
    <source>
        <dbReference type="EMBL" id="KDQ15975.1"/>
    </source>
</evidence>
<organism evidence="2 3">
    <name type="scientific">Botryobasidium botryosum (strain FD-172 SS1)</name>
    <dbReference type="NCBI Taxonomy" id="930990"/>
    <lineage>
        <taxon>Eukaryota</taxon>
        <taxon>Fungi</taxon>
        <taxon>Dikarya</taxon>
        <taxon>Basidiomycota</taxon>
        <taxon>Agaricomycotina</taxon>
        <taxon>Agaricomycetes</taxon>
        <taxon>Cantharellales</taxon>
        <taxon>Botryobasidiaceae</taxon>
        <taxon>Botryobasidium</taxon>
    </lineage>
</organism>
<feature type="compositionally biased region" description="Polar residues" evidence="1">
    <location>
        <begin position="154"/>
        <end position="172"/>
    </location>
</feature>
<reference evidence="3" key="1">
    <citation type="journal article" date="2014" name="Proc. Natl. Acad. Sci. U.S.A.">
        <title>Extensive sampling of basidiomycete genomes demonstrates inadequacy of the white-rot/brown-rot paradigm for wood decay fungi.</title>
        <authorList>
            <person name="Riley R."/>
            <person name="Salamov A.A."/>
            <person name="Brown D.W."/>
            <person name="Nagy L.G."/>
            <person name="Floudas D."/>
            <person name="Held B.W."/>
            <person name="Levasseur A."/>
            <person name="Lombard V."/>
            <person name="Morin E."/>
            <person name="Otillar R."/>
            <person name="Lindquist E.A."/>
            <person name="Sun H."/>
            <person name="LaButti K.M."/>
            <person name="Schmutz J."/>
            <person name="Jabbour D."/>
            <person name="Luo H."/>
            <person name="Baker S.E."/>
            <person name="Pisabarro A.G."/>
            <person name="Walton J.D."/>
            <person name="Blanchette R.A."/>
            <person name="Henrissat B."/>
            <person name="Martin F."/>
            <person name="Cullen D."/>
            <person name="Hibbett D.S."/>
            <person name="Grigoriev I.V."/>
        </authorList>
    </citation>
    <scope>NUCLEOTIDE SEQUENCE [LARGE SCALE GENOMIC DNA]</scope>
    <source>
        <strain evidence="3">FD-172 SS1</strain>
    </source>
</reference>
<feature type="compositionally biased region" description="Polar residues" evidence="1">
    <location>
        <begin position="180"/>
        <end position="193"/>
    </location>
</feature>
<name>A0A067MMN0_BOTB1</name>
<dbReference type="HOGENOM" id="CLU_1008296_0_0_1"/>
<feature type="compositionally biased region" description="Low complexity" evidence="1">
    <location>
        <begin position="31"/>
        <end position="46"/>
    </location>
</feature>
<protein>
    <submittedName>
        <fullName evidence="2">Uncharacterized protein</fullName>
    </submittedName>
</protein>
<feature type="compositionally biased region" description="Basic and acidic residues" evidence="1">
    <location>
        <begin position="63"/>
        <end position="84"/>
    </location>
</feature>
<dbReference type="Proteomes" id="UP000027195">
    <property type="component" value="Unassembled WGS sequence"/>
</dbReference>
<sequence>MNHSTPSKRSAPLRLPSIPRGISDFPPILPSLPSGLLSLASSQSGSKDAGHRPKSQIPATPSRSDRSDRSDSRTSHRGALDDFLHLPASPSRPGARASHRGALDAFRHLSASPSRLGHRHVDRSTISCAPTRYTTPTPLNTLEIPATLAPSTKGVMNTSKRSPGSSLSSDTRYQARRVGSSGSVDTESASISKLSPLFGRTERGSQSSGAGPSTRPIVKNENSVSAKTFNQGSNRQWVMTAKRKWKPQPRFTADFLASAVGLAVPRQLELPVSPCV</sequence>
<dbReference type="EMBL" id="KL198030">
    <property type="protein sequence ID" value="KDQ15975.1"/>
    <property type="molecule type" value="Genomic_DNA"/>
</dbReference>
<evidence type="ECO:0000313" key="3">
    <source>
        <dbReference type="Proteomes" id="UP000027195"/>
    </source>
</evidence>
<accession>A0A067MMN0</accession>